<dbReference type="Proteomes" id="UP000186176">
    <property type="component" value="Unassembled WGS sequence"/>
</dbReference>
<sequence length="316" mass="37059">MKPINLFSFICLVLSFCDFTEKKNILFRISLIKTRPFSRGDLNNGKIDPDIYDTDISEKLLYDIDESIDSELSEENEEEDQLIFIDDMERSNLDLPISESGNISSGDEMEGNKEDTQNNVQTEGELMIDAEGETLGFNPKLYFNSHKCFLMIGFEIEFLENPVLNNSGIIRYIKETEINIEEEVNDQVENSEDEKYKLIELETKNKKQEEITSLMRQIRNSCWYITSESTLQEFKDEVLSIIEIIESKICQINAKLEYYIMVTDQKSLEFDSTKYERNLEKKSRLLGRKSSYELALSSFRRIEEYWSHLENLPYND</sequence>
<dbReference type="RefSeq" id="XP_028874121.1">
    <property type="nucleotide sequence ID" value="XM_029018686.1"/>
</dbReference>
<keyword evidence="3" id="KW-1185">Reference proteome</keyword>
<name>A0A1J4MI70_9CRYT</name>
<evidence type="ECO:0000313" key="2">
    <source>
        <dbReference type="EMBL" id="OII72724.1"/>
    </source>
</evidence>
<feature type="signal peptide" evidence="1">
    <location>
        <begin position="1"/>
        <end position="22"/>
    </location>
</feature>
<dbReference type="OrthoDB" id="343079at2759"/>
<dbReference type="EMBL" id="LRBP01000020">
    <property type="protein sequence ID" value="OII72724.1"/>
    <property type="molecule type" value="Genomic_DNA"/>
</dbReference>
<reference evidence="2 3" key="1">
    <citation type="submission" date="2016-10" db="EMBL/GenBank/DDBJ databases">
        <title>Reductive evolution of mitochondrial metabolism and differential evolution of invasion-related proteins in Cryptosporidium.</title>
        <authorList>
            <person name="Liu S."/>
            <person name="Roellig D.M."/>
            <person name="Guo Y."/>
            <person name="Li N."/>
            <person name="Frace M.A."/>
            <person name="Tang K."/>
            <person name="Zhang L."/>
            <person name="Feng Y."/>
            <person name="Xiao L."/>
        </authorList>
    </citation>
    <scope>NUCLEOTIDE SEQUENCE [LARGE SCALE GENOMIC DNA]</scope>
    <source>
        <strain evidence="2">39726</strain>
    </source>
</reference>
<proteinExistence type="predicted"/>
<feature type="chain" id="PRO_5013289380" description="Signal peptide-containing protein" evidence="1">
    <location>
        <begin position="23"/>
        <end position="316"/>
    </location>
</feature>
<accession>A0A1J4MI70</accession>
<evidence type="ECO:0008006" key="4">
    <source>
        <dbReference type="Google" id="ProtNLM"/>
    </source>
</evidence>
<keyword evidence="1" id="KW-0732">Signal</keyword>
<dbReference type="AlphaFoldDB" id="A0A1J4MI70"/>
<comment type="caution">
    <text evidence="2">The sequence shown here is derived from an EMBL/GenBank/DDBJ whole genome shotgun (WGS) entry which is preliminary data.</text>
</comment>
<evidence type="ECO:0000313" key="3">
    <source>
        <dbReference type="Proteomes" id="UP000186176"/>
    </source>
</evidence>
<gene>
    <name evidence="2" type="ORF">cubi_01674</name>
</gene>
<organism evidence="2 3">
    <name type="scientific">Cryptosporidium ubiquitum</name>
    <dbReference type="NCBI Taxonomy" id="857276"/>
    <lineage>
        <taxon>Eukaryota</taxon>
        <taxon>Sar</taxon>
        <taxon>Alveolata</taxon>
        <taxon>Apicomplexa</taxon>
        <taxon>Conoidasida</taxon>
        <taxon>Coccidia</taxon>
        <taxon>Eucoccidiorida</taxon>
        <taxon>Eimeriorina</taxon>
        <taxon>Cryptosporidiidae</taxon>
        <taxon>Cryptosporidium</taxon>
    </lineage>
</organism>
<dbReference type="GeneID" id="39978465"/>
<dbReference type="VEuPathDB" id="CryptoDB:cubi_01674"/>
<protein>
    <recommendedName>
        <fullName evidence="4">Signal peptide-containing protein</fullName>
    </recommendedName>
</protein>
<evidence type="ECO:0000256" key="1">
    <source>
        <dbReference type="SAM" id="SignalP"/>
    </source>
</evidence>